<dbReference type="CDD" id="cd00114">
    <property type="entry name" value="LIGANc"/>
    <property type="match status" value="1"/>
</dbReference>
<evidence type="ECO:0000256" key="7">
    <source>
        <dbReference type="ARBA" id="ARBA00022763"/>
    </source>
</evidence>
<dbReference type="GO" id="GO:0003677">
    <property type="term" value="F:DNA binding"/>
    <property type="evidence" value="ECO:0007669"/>
    <property type="project" value="InterPro"/>
</dbReference>
<evidence type="ECO:0000256" key="15">
    <source>
        <dbReference type="HAMAP-Rule" id="MF_01588"/>
    </source>
</evidence>
<dbReference type="PIRSF" id="PIRSF001604">
    <property type="entry name" value="LigA"/>
    <property type="match status" value="1"/>
</dbReference>
<dbReference type="InterPro" id="IPR001357">
    <property type="entry name" value="BRCT_dom"/>
</dbReference>
<name>A0A0S6UCT3_NEOTH</name>
<evidence type="ECO:0000256" key="9">
    <source>
        <dbReference type="ARBA" id="ARBA00022842"/>
    </source>
</evidence>
<evidence type="ECO:0000256" key="10">
    <source>
        <dbReference type="ARBA" id="ARBA00023027"/>
    </source>
</evidence>
<dbReference type="InterPro" id="IPR013839">
    <property type="entry name" value="DNAligase_adenylation"/>
</dbReference>
<evidence type="ECO:0000259" key="17">
    <source>
        <dbReference type="PROSITE" id="PS50172"/>
    </source>
</evidence>
<gene>
    <name evidence="15" type="primary">ligA</name>
    <name evidence="18" type="ORF">MTY_0536</name>
</gene>
<dbReference type="NCBIfam" id="TIGR00575">
    <property type="entry name" value="dnlj"/>
    <property type="match status" value="1"/>
</dbReference>
<dbReference type="SMART" id="SM00278">
    <property type="entry name" value="HhH1"/>
    <property type="match status" value="4"/>
</dbReference>
<organism evidence="18">
    <name type="scientific">Moorella thermoacetica Y72</name>
    <dbReference type="NCBI Taxonomy" id="1325331"/>
    <lineage>
        <taxon>Bacteria</taxon>
        <taxon>Bacillati</taxon>
        <taxon>Bacillota</taxon>
        <taxon>Clostridia</taxon>
        <taxon>Neomoorellales</taxon>
        <taxon>Neomoorellaceae</taxon>
        <taxon>Neomoorella</taxon>
    </lineage>
</organism>
<dbReference type="Pfam" id="PF12826">
    <property type="entry name" value="HHH_2"/>
    <property type="match status" value="1"/>
</dbReference>
<feature type="binding site" evidence="15">
    <location>
        <position position="179"/>
    </location>
    <ligand>
        <name>NAD(+)</name>
        <dbReference type="ChEBI" id="CHEBI:57540"/>
    </ligand>
</feature>
<dbReference type="InterPro" id="IPR004150">
    <property type="entry name" value="NAD_DNA_ligase_OB"/>
</dbReference>
<feature type="active site" description="N6-AMP-lysine intermediate" evidence="15">
    <location>
        <position position="158"/>
    </location>
</feature>
<dbReference type="InterPro" id="IPR018239">
    <property type="entry name" value="DNA_ligase_AS"/>
</dbReference>
<feature type="binding site" evidence="15">
    <location>
        <position position="331"/>
    </location>
    <ligand>
        <name>NAD(+)</name>
        <dbReference type="ChEBI" id="CHEBI:57540"/>
    </ligand>
</feature>
<dbReference type="GO" id="GO:0006260">
    <property type="term" value="P:DNA replication"/>
    <property type="evidence" value="ECO:0007669"/>
    <property type="project" value="UniProtKB-KW"/>
</dbReference>
<dbReference type="EMBL" id="DF238840">
    <property type="protein sequence ID" value="GAF25206.1"/>
    <property type="molecule type" value="Genomic_DNA"/>
</dbReference>
<feature type="domain" description="BRCT" evidence="17">
    <location>
        <begin position="631"/>
        <end position="709"/>
    </location>
</feature>
<dbReference type="Gene3D" id="3.30.470.30">
    <property type="entry name" value="DNA ligase/mRNA capping enzyme"/>
    <property type="match status" value="1"/>
</dbReference>
<dbReference type="InterPro" id="IPR004149">
    <property type="entry name" value="Znf_DNAligase_C4"/>
</dbReference>
<keyword evidence="10 15" id="KW-0520">NAD</keyword>
<evidence type="ECO:0000256" key="1">
    <source>
        <dbReference type="ARBA" id="ARBA00004067"/>
    </source>
</evidence>
<evidence type="ECO:0000256" key="6">
    <source>
        <dbReference type="ARBA" id="ARBA00022723"/>
    </source>
</evidence>
<comment type="function">
    <text evidence="1 15">DNA ligase that catalyzes the formation of phosphodiester linkages between 5'-phosphoryl and 3'-hydroxyl groups in double-stranded DNA using NAD as a coenzyme and as the energy source for the reaction. It is essential for DNA replication and repair of damaged DNA.</text>
</comment>
<keyword evidence="11 15" id="KW-0234">DNA repair</keyword>
<feature type="binding site" evidence="15">
    <location>
        <begin position="77"/>
        <end position="81"/>
    </location>
    <ligand>
        <name>NAD(+)</name>
        <dbReference type="ChEBI" id="CHEBI:57540"/>
    </ligand>
</feature>
<dbReference type="GO" id="GO:0046872">
    <property type="term" value="F:metal ion binding"/>
    <property type="evidence" value="ECO:0007669"/>
    <property type="project" value="UniProtKB-KW"/>
</dbReference>
<evidence type="ECO:0000256" key="12">
    <source>
        <dbReference type="ARBA" id="ARBA00023211"/>
    </source>
</evidence>
<dbReference type="FunFam" id="2.40.50.140:FF:000012">
    <property type="entry name" value="DNA ligase"/>
    <property type="match status" value="1"/>
</dbReference>
<dbReference type="SMART" id="SM00292">
    <property type="entry name" value="BRCT"/>
    <property type="match status" value="1"/>
</dbReference>
<feature type="binding site" evidence="15">
    <location>
        <position position="156"/>
    </location>
    <ligand>
        <name>NAD(+)</name>
        <dbReference type="ChEBI" id="CHEBI:57540"/>
    </ligand>
</feature>
<dbReference type="PROSITE" id="PS50172">
    <property type="entry name" value="BRCT"/>
    <property type="match status" value="1"/>
</dbReference>
<feature type="binding site" evidence="15">
    <location>
        <begin position="126"/>
        <end position="127"/>
    </location>
    <ligand>
        <name>NAD(+)</name>
        <dbReference type="ChEBI" id="CHEBI:57540"/>
    </ligand>
</feature>
<dbReference type="InterPro" id="IPR003583">
    <property type="entry name" value="Hlx-hairpin-Hlx_DNA-bd_motif"/>
</dbReference>
<dbReference type="Gene3D" id="6.20.10.30">
    <property type="match status" value="1"/>
</dbReference>
<evidence type="ECO:0000256" key="2">
    <source>
        <dbReference type="ARBA" id="ARBA00012722"/>
    </source>
</evidence>
<dbReference type="PANTHER" id="PTHR23389:SF9">
    <property type="entry name" value="DNA LIGASE"/>
    <property type="match status" value="1"/>
</dbReference>
<evidence type="ECO:0000256" key="3">
    <source>
        <dbReference type="ARBA" id="ARBA00013308"/>
    </source>
</evidence>
<dbReference type="Pfam" id="PF00533">
    <property type="entry name" value="BRCT"/>
    <property type="match status" value="1"/>
</dbReference>
<dbReference type="InterPro" id="IPR041663">
    <property type="entry name" value="DisA/LigA_HHH"/>
</dbReference>
<dbReference type="FunFam" id="1.10.150.20:FF:000006">
    <property type="entry name" value="DNA ligase"/>
    <property type="match status" value="1"/>
</dbReference>
<dbReference type="Pfam" id="PF03120">
    <property type="entry name" value="OB_DNA_ligase"/>
    <property type="match status" value="1"/>
</dbReference>
<comment type="catalytic activity">
    <reaction evidence="13 15 16">
        <text>NAD(+) + (deoxyribonucleotide)n-3'-hydroxyl + 5'-phospho-(deoxyribonucleotide)m = (deoxyribonucleotide)n+m + AMP + beta-nicotinamide D-nucleotide.</text>
        <dbReference type="EC" id="6.5.1.2"/>
    </reaction>
</comment>
<sequence length="709" mass="77003">METRRCYPGKFSFQELAESRWVTICVVGHSSGCTGNIISGGIGMDLAAARQRVEELRRLIEEHNYRYYVLDQPSISDREYDALMQELIALEEAYPELRTPDSPSQRVGGAPREEFNQVRHPQVLLSLNDAFNEGDLLEFDRRVRDLAGRPVEYVIEAKIDGLAVALTYRDGLFTLGATRGDGQVGEEVTANLKTIPALPLRLRRPLPFLVVRGEVYMPKVAFTALNAAREEAGEPLFANPRNAAAGSLRQLDPKITASRSLSLFVYQVISLTGAEVATQAGALDFLAELGFPVNPYRVVAPDIQAVLEEVKAWTPERRASLPYEIDGLVIKVNDLALHSVLGATAKAPRWAMAYKFPAEQATARVEGIILRVGRTGVLTPTAVLTPVRLAGTTVSRATLHNEDYIREKDIRIGDTVIVQKAGDIIPEVVAVIPERRTGSEEVFTMPERCPACGAAVVRPPGEAAHRCTGGLACPAQVLEGIIHFASRGAMDIQGLGPAIVAQLLEAGLIHDAADLYYLKEEDLLKLERFGQQSASNLLAAIAASKKQPLERLIFALGIRNVGQRAARVLADHFGSLDKLAAATVEELTALPDIGPRIAENIREFFGEPRNRAVLEKLKKAGVRLEALNAAAPAGPLTGKVFVLTGTLPGMTRQEAEELITRAGGKVSSSVSRKTDYVVAGEKPGSKLDRARELGVPVINADGLRQLLRQ</sequence>
<evidence type="ECO:0000256" key="14">
    <source>
        <dbReference type="ARBA" id="ARBA00060881"/>
    </source>
</evidence>
<feature type="binding site" evidence="15">
    <location>
        <position position="355"/>
    </location>
    <ligand>
        <name>NAD(+)</name>
        <dbReference type="ChEBI" id="CHEBI:57540"/>
    </ligand>
</feature>
<feature type="binding site" evidence="15">
    <location>
        <position position="473"/>
    </location>
    <ligand>
        <name>Zn(2+)</name>
        <dbReference type="ChEBI" id="CHEBI:29105"/>
    </ligand>
</feature>
<dbReference type="SUPFAM" id="SSF50249">
    <property type="entry name" value="Nucleic acid-binding proteins"/>
    <property type="match status" value="1"/>
</dbReference>
<dbReference type="HAMAP" id="MF_01588">
    <property type="entry name" value="DNA_ligase_A"/>
    <property type="match status" value="1"/>
</dbReference>
<keyword evidence="5 15" id="KW-0235">DNA replication</keyword>
<evidence type="ECO:0000256" key="11">
    <source>
        <dbReference type="ARBA" id="ARBA00023204"/>
    </source>
</evidence>
<dbReference type="InterPro" id="IPR010994">
    <property type="entry name" value="RuvA_2-like"/>
</dbReference>
<comment type="caution">
    <text evidence="15">Lacks conserved residue(s) required for the propagation of feature annotation.</text>
</comment>
<accession>A0A0S6UCT3</accession>
<keyword evidence="7 15" id="KW-0227">DNA damage</keyword>
<dbReference type="Gene3D" id="2.40.50.140">
    <property type="entry name" value="Nucleic acid-binding proteins"/>
    <property type="match status" value="1"/>
</dbReference>
<dbReference type="Pfam" id="PF01653">
    <property type="entry name" value="DNA_ligase_aden"/>
    <property type="match status" value="1"/>
</dbReference>
<dbReference type="FunFam" id="1.10.287.610:FF:000002">
    <property type="entry name" value="DNA ligase"/>
    <property type="match status" value="1"/>
</dbReference>
<dbReference type="SUPFAM" id="SSF52113">
    <property type="entry name" value="BRCT domain"/>
    <property type="match status" value="1"/>
</dbReference>
<dbReference type="Pfam" id="PF03119">
    <property type="entry name" value="DNA_ligase_ZBD"/>
    <property type="match status" value="1"/>
</dbReference>
<dbReference type="Pfam" id="PF14520">
    <property type="entry name" value="HHH_5"/>
    <property type="match status" value="1"/>
</dbReference>
<dbReference type="GO" id="GO:0003911">
    <property type="term" value="F:DNA ligase (NAD+) activity"/>
    <property type="evidence" value="ECO:0007669"/>
    <property type="project" value="UniProtKB-UniRule"/>
</dbReference>
<dbReference type="GO" id="GO:0006281">
    <property type="term" value="P:DNA repair"/>
    <property type="evidence" value="ECO:0007669"/>
    <property type="project" value="UniProtKB-KW"/>
</dbReference>
<dbReference type="SMART" id="SM00532">
    <property type="entry name" value="LIGANc"/>
    <property type="match status" value="1"/>
</dbReference>
<dbReference type="FunFam" id="1.10.150.20:FF:000007">
    <property type="entry name" value="DNA ligase"/>
    <property type="match status" value="1"/>
</dbReference>
<keyword evidence="12 15" id="KW-0464">Manganese</keyword>
<dbReference type="InterPro" id="IPR001679">
    <property type="entry name" value="DNA_ligase"/>
</dbReference>
<feature type="binding site" evidence="15">
    <location>
        <position position="452"/>
    </location>
    <ligand>
        <name>Zn(2+)</name>
        <dbReference type="ChEBI" id="CHEBI:29105"/>
    </ligand>
</feature>
<dbReference type="PROSITE" id="PS01055">
    <property type="entry name" value="DNA_LIGASE_N1"/>
    <property type="match status" value="1"/>
</dbReference>
<dbReference type="NCBIfam" id="NF005932">
    <property type="entry name" value="PRK07956.1"/>
    <property type="match status" value="1"/>
</dbReference>
<dbReference type="Gene3D" id="1.10.287.610">
    <property type="entry name" value="Helix hairpin bin"/>
    <property type="match status" value="1"/>
</dbReference>
<dbReference type="GO" id="GO:0005829">
    <property type="term" value="C:cytosol"/>
    <property type="evidence" value="ECO:0007669"/>
    <property type="project" value="TreeGrafter"/>
</dbReference>
<dbReference type="Pfam" id="PF22745">
    <property type="entry name" value="Nlig-Ia"/>
    <property type="match status" value="1"/>
</dbReference>
<dbReference type="AlphaFoldDB" id="A0A0S6UCT3"/>
<dbReference type="Gene3D" id="3.40.50.10190">
    <property type="entry name" value="BRCT domain"/>
    <property type="match status" value="1"/>
</dbReference>
<dbReference type="EC" id="6.5.1.2" evidence="2 15"/>
<dbReference type="SUPFAM" id="SSF47781">
    <property type="entry name" value="RuvA domain 2-like"/>
    <property type="match status" value="1"/>
</dbReference>
<evidence type="ECO:0000313" key="18">
    <source>
        <dbReference type="EMBL" id="GAF25206.1"/>
    </source>
</evidence>
<dbReference type="PANTHER" id="PTHR23389">
    <property type="entry name" value="CHROMOSOME TRANSMISSION FIDELITY FACTOR 18"/>
    <property type="match status" value="1"/>
</dbReference>
<dbReference type="CDD" id="cd17748">
    <property type="entry name" value="BRCT_DNA_ligase_like"/>
    <property type="match status" value="1"/>
</dbReference>
<evidence type="ECO:0000256" key="16">
    <source>
        <dbReference type="RuleBase" id="RU000618"/>
    </source>
</evidence>
<feature type="binding site" evidence="15">
    <location>
        <position position="214"/>
    </location>
    <ligand>
        <name>NAD(+)</name>
        <dbReference type="ChEBI" id="CHEBI:57540"/>
    </ligand>
</feature>
<dbReference type="SUPFAM" id="SSF56091">
    <property type="entry name" value="DNA ligase/mRNA capping enzyme, catalytic domain"/>
    <property type="match status" value="1"/>
</dbReference>
<protein>
    <recommendedName>
        <fullName evidence="3 15">DNA ligase</fullName>
        <ecNumber evidence="2 15">6.5.1.2</ecNumber>
    </recommendedName>
    <alternativeName>
        <fullName evidence="15">Polydeoxyribonucleotide synthase [NAD(+)]</fullName>
    </alternativeName>
</protein>
<reference evidence="18" key="1">
    <citation type="journal article" date="2014" name="Gene">
        <title>Genome-guided analysis of transformation efficiency and carbon dioxide assimilation by Moorella thermoacetica Y72.</title>
        <authorList>
            <person name="Tsukahara K."/>
            <person name="Kita A."/>
            <person name="Nakashimada Y."/>
            <person name="Hoshino T."/>
            <person name="Murakami K."/>
        </authorList>
    </citation>
    <scope>NUCLEOTIDE SEQUENCE [LARGE SCALE GENOMIC DNA]</scope>
    <source>
        <strain evidence="18">Y72</strain>
    </source>
</reference>
<feature type="binding site" evidence="15">
    <location>
        <position position="449"/>
    </location>
    <ligand>
        <name>Zn(2+)</name>
        <dbReference type="ChEBI" id="CHEBI:29105"/>
    </ligand>
</feature>
<dbReference type="InterPro" id="IPR013840">
    <property type="entry name" value="DNAligase_N"/>
</dbReference>
<dbReference type="Proteomes" id="UP000063718">
    <property type="component" value="Unassembled WGS sequence"/>
</dbReference>
<keyword evidence="8 15" id="KW-0862">Zinc</keyword>
<evidence type="ECO:0000256" key="8">
    <source>
        <dbReference type="ARBA" id="ARBA00022833"/>
    </source>
</evidence>
<dbReference type="FunFam" id="3.30.470.30:FF:000001">
    <property type="entry name" value="DNA ligase"/>
    <property type="match status" value="1"/>
</dbReference>
<dbReference type="InterPro" id="IPR033136">
    <property type="entry name" value="DNA_ligase_CS"/>
</dbReference>
<dbReference type="InterPro" id="IPR036420">
    <property type="entry name" value="BRCT_dom_sf"/>
</dbReference>
<dbReference type="InterPro" id="IPR012340">
    <property type="entry name" value="NA-bd_OB-fold"/>
</dbReference>
<evidence type="ECO:0000256" key="4">
    <source>
        <dbReference type="ARBA" id="ARBA00022598"/>
    </source>
</evidence>
<evidence type="ECO:0000256" key="13">
    <source>
        <dbReference type="ARBA" id="ARBA00034005"/>
    </source>
</evidence>
<dbReference type="Gene3D" id="1.10.150.20">
    <property type="entry name" value="5' to 3' exonuclease, C-terminal subdomain"/>
    <property type="match status" value="2"/>
</dbReference>
<comment type="cofactor">
    <cofactor evidence="15">
        <name>Mg(2+)</name>
        <dbReference type="ChEBI" id="CHEBI:18420"/>
    </cofactor>
    <cofactor evidence="15">
        <name>Mn(2+)</name>
        <dbReference type="ChEBI" id="CHEBI:29035"/>
    </cofactor>
</comment>
<proteinExistence type="inferred from homology"/>
<evidence type="ECO:0000256" key="5">
    <source>
        <dbReference type="ARBA" id="ARBA00022705"/>
    </source>
</evidence>
<dbReference type="PROSITE" id="PS01056">
    <property type="entry name" value="DNA_LIGASE_N2"/>
    <property type="match status" value="1"/>
</dbReference>
<comment type="similarity">
    <text evidence="14 15">Belongs to the NAD-dependent DNA ligase family. LigA subfamily.</text>
</comment>
<keyword evidence="4 15" id="KW-0436">Ligase</keyword>
<keyword evidence="6 15" id="KW-0479">Metal-binding</keyword>
<keyword evidence="9 15" id="KW-0460">Magnesium</keyword>